<sequence>MKLRTLGSGTVGAVALAVGALVMAPPASAVGPATATIQINCGDWGSGQARLDAQQNGSAATITFSTPVVWASHSFPANTIETTLTLSNARGGTVTFKGKANPAWTLLGQPFNSGPLTGTVAPGDVLEAKSLTSTVGTFRVDCTATSLQNPGPFVF</sequence>
<feature type="signal peptide" evidence="1">
    <location>
        <begin position="1"/>
        <end position="29"/>
    </location>
</feature>
<dbReference type="EMBL" id="BAAABM010000016">
    <property type="protein sequence ID" value="GAA0333540.1"/>
    <property type="molecule type" value="Genomic_DNA"/>
</dbReference>
<keyword evidence="1" id="KW-0732">Signal</keyword>
<comment type="caution">
    <text evidence="2">The sequence shown here is derived from an EMBL/GenBank/DDBJ whole genome shotgun (WGS) entry which is preliminary data.</text>
</comment>
<keyword evidence="3" id="KW-1185">Reference proteome</keyword>
<evidence type="ECO:0000256" key="1">
    <source>
        <dbReference type="SAM" id="SignalP"/>
    </source>
</evidence>
<gene>
    <name evidence="2" type="ORF">GCM10010151_24110</name>
</gene>
<proteinExistence type="predicted"/>
<name>A0ABN0WDA2_9ACTN</name>
<accession>A0ABN0WDA2</accession>
<protein>
    <submittedName>
        <fullName evidence="2">Uncharacterized protein</fullName>
    </submittedName>
</protein>
<evidence type="ECO:0000313" key="3">
    <source>
        <dbReference type="Proteomes" id="UP001501822"/>
    </source>
</evidence>
<evidence type="ECO:0000313" key="2">
    <source>
        <dbReference type="EMBL" id="GAA0333540.1"/>
    </source>
</evidence>
<organism evidence="2 3">
    <name type="scientific">Actinoallomurus spadix</name>
    <dbReference type="NCBI Taxonomy" id="79912"/>
    <lineage>
        <taxon>Bacteria</taxon>
        <taxon>Bacillati</taxon>
        <taxon>Actinomycetota</taxon>
        <taxon>Actinomycetes</taxon>
        <taxon>Streptosporangiales</taxon>
        <taxon>Thermomonosporaceae</taxon>
        <taxon>Actinoallomurus</taxon>
    </lineage>
</organism>
<dbReference type="Proteomes" id="UP001501822">
    <property type="component" value="Unassembled WGS sequence"/>
</dbReference>
<dbReference type="RefSeq" id="WP_252802569.1">
    <property type="nucleotide sequence ID" value="NZ_BAAABM010000016.1"/>
</dbReference>
<reference evidence="2 3" key="1">
    <citation type="journal article" date="2019" name="Int. J. Syst. Evol. Microbiol.">
        <title>The Global Catalogue of Microorganisms (GCM) 10K type strain sequencing project: providing services to taxonomists for standard genome sequencing and annotation.</title>
        <authorList>
            <consortium name="The Broad Institute Genomics Platform"/>
            <consortium name="The Broad Institute Genome Sequencing Center for Infectious Disease"/>
            <person name="Wu L."/>
            <person name="Ma J."/>
        </authorList>
    </citation>
    <scope>NUCLEOTIDE SEQUENCE [LARGE SCALE GENOMIC DNA]</scope>
    <source>
        <strain evidence="2 3">JCM 3146</strain>
    </source>
</reference>
<feature type="chain" id="PRO_5045235927" evidence="1">
    <location>
        <begin position="30"/>
        <end position="155"/>
    </location>
</feature>